<dbReference type="SUPFAM" id="SSF54593">
    <property type="entry name" value="Glyoxalase/Bleomycin resistance protein/Dihydroxybiphenyl dioxygenase"/>
    <property type="match status" value="1"/>
</dbReference>
<gene>
    <name evidence="2" type="ORF">EDC65_3573</name>
</gene>
<evidence type="ECO:0000259" key="1">
    <source>
        <dbReference type="PROSITE" id="PS51819"/>
    </source>
</evidence>
<feature type="domain" description="VOC" evidence="1">
    <location>
        <begin position="4"/>
        <end position="118"/>
    </location>
</feature>
<accession>A0A3N1L490</accession>
<reference evidence="2 3" key="1">
    <citation type="submission" date="2018-11" db="EMBL/GenBank/DDBJ databases">
        <title>Genomic Encyclopedia of Type Strains, Phase IV (KMG-IV): sequencing the most valuable type-strain genomes for metagenomic binning, comparative biology and taxonomic classification.</title>
        <authorList>
            <person name="Goeker M."/>
        </authorList>
    </citation>
    <scope>NUCLEOTIDE SEQUENCE [LARGE SCALE GENOMIC DNA]</scope>
    <source>
        <strain evidence="2 3">DSM 5900</strain>
    </source>
</reference>
<name>A0A3N1L490_9PROT</name>
<proteinExistence type="predicted"/>
<dbReference type="InterPro" id="IPR037523">
    <property type="entry name" value="VOC_core"/>
</dbReference>
<keyword evidence="2" id="KW-0223">Dioxygenase</keyword>
<dbReference type="RefSeq" id="WP_123691979.1">
    <property type="nucleotide sequence ID" value="NZ_AP019700.1"/>
</dbReference>
<dbReference type="GO" id="GO:0051213">
    <property type="term" value="F:dioxygenase activity"/>
    <property type="evidence" value="ECO:0007669"/>
    <property type="project" value="UniProtKB-KW"/>
</dbReference>
<protein>
    <submittedName>
        <fullName evidence="2">Extradiol dioxygenase family protein</fullName>
    </submittedName>
</protein>
<keyword evidence="3" id="KW-1185">Reference proteome</keyword>
<dbReference type="Proteomes" id="UP000278222">
    <property type="component" value="Unassembled WGS sequence"/>
</dbReference>
<dbReference type="InterPro" id="IPR004360">
    <property type="entry name" value="Glyas_Fos-R_dOase_dom"/>
</dbReference>
<keyword evidence="2" id="KW-0560">Oxidoreductase</keyword>
<organism evidence="2 3">
    <name type="scientific">Stella humosa</name>
    <dbReference type="NCBI Taxonomy" id="94"/>
    <lineage>
        <taxon>Bacteria</taxon>
        <taxon>Pseudomonadati</taxon>
        <taxon>Pseudomonadota</taxon>
        <taxon>Alphaproteobacteria</taxon>
        <taxon>Rhodospirillales</taxon>
        <taxon>Stellaceae</taxon>
        <taxon>Stella</taxon>
    </lineage>
</organism>
<sequence length="128" mass="14515">MKAPFDQQVIFVYTRDLDGTAGWYADVLGLPLVLDQGACRIFRVTEHSFIGVCSRPNRAVEPRGVVLTLVSSDVDGWHRRLADRGVEIEAPPSLSAEFQVYSFFIRDPNGYVLEIQEFRSPAWPRQMV</sequence>
<dbReference type="AlphaFoldDB" id="A0A3N1L490"/>
<dbReference type="EMBL" id="RJKX01000015">
    <property type="protein sequence ID" value="ROP84225.1"/>
    <property type="molecule type" value="Genomic_DNA"/>
</dbReference>
<dbReference type="CDD" id="cd06587">
    <property type="entry name" value="VOC"/>
    <property type="match status" value="1"/>
</dbReference>
<dbReference type="Gene3D" id="3.10.180.10">
    <property type="entry name" value="2,3-Dihydroxybiphenyl 1,2-Dioxygenase, domain 1"/>
    <property type="match status" value="1"/>
</dbReference>
<dbReference type="Pfam" id="PF00903">
    <property type="entry name" value="Glyoxalase"/>
    <property type="match status" value="1"/>
</dbReference>
<evidence type="ECO:0000313" key="3">
    <source>
        <dbReference type="Proteomes" id="UP000278222"/>
    </source>
</evidence>
<dbReference type="PROSITE" id="PS51819">
    <property type="entry name" value="VOC"/>
    <property type="match status" value="1"/>
</dbReference>
<evidence type="ECO:0000313" key="2">
    <source>
        <dbReference type="EMBL" id="ROP84225.1"/>
    </source>
</evidence>
<dbReference type="InterPro" id="IPR029068">
    <property type="entry name" value="Glyas_Bleomycin-R_OHBP_Dase"/>
</dbReference>
<comment type="caution">
    <text evidence="2">The sequence shown here is derived from an EMBL/GenBank/DDBJ whole genome shotgun (WGS) entry which is preliminary data.</text>
</comment>
<dbReference type="OrthoDB" id="9812656at2"/>